<evidence type="ECO:0000313" key="1">
    <source>
        <dbReference type="EMBL" id="MBA0666353.1"/>
    </source>
</evidence>
<name>A0A7J8VUQ7_9ROSI</name>
<accession>A0A7J8VUQ7</accession>
<evidence type="ECO:0000313" key="2">
    <source>
        <dbReference type="Proteomes" id="UP000593573"/>
    </source>
</evidence>
<dbReference type="OrthoDB" id="1935929at2759"/>
<gene>
    <name evidence="1" type="ORF">Goklo_002773</name>
</gene>
<organism evidence="1 2">
    <name type="scientific">Gossypium klotzschianum</name>
    <dbReference type="NCBI Taxonomy" id="34286"/>
    <lineage>
        <taxon>Eukaryota</taxon>
        <taxon>Viridiplantae</taxon>
        <taxon>Streptophyta</taxon>
        <taxon>Embryophyta</taxon>
        <taxon>Tracheophyta</taxon>
        <taxon>Spermatophyta</taxon>
        <taxon>Magnoliopsida</taxon>
        <taxon>eudicotyledons</taxon>
        <taxon>Gunneridae</taxon>
        <taxon>Pentapetalae</taxon>
        <taxon>rosids</taxon>
        <taxon>malvids</taxon>
        <taxon>Malvales</taxon>
        <taxon>Malvaceae</taxon>
        <taxon>Malvoideae</taxon>
        <taxon>Gossypium</taxon>
    </lineage>
</organism>
<proteinExistence type="predicted"/>
<keyword evidence="2" id="KW-1185">Reference proteome</keyword>
<sequence length="228" mass="27100">MMEHDLEEYPIEYVDGKKRLRVVFSDSNILGIEDSLGAMDKQSNVYPNQILTAVRRLRDPLKIYNPQIIFLIETKLNSIRMKQILDIGRKVRNYFELLEEIKNYHEKCQLADARYSRSLYTWKRGNLLEISIHERLDSGQRGIKEKCVTSSRRLHNELERLTDPNRGDEILAEIIDVKLHLNLKIDKEEAYWEQRARAIWLKLGDRNTVFSQFCIPKKTYKQYPKTDK</sequence>
<dbReference type="Proteomes" id="UP000593573">
    <property type="component" value="Unassembled WGS sequence"/>
</dbReference>
<protein>
    <submittedName>
        <fullName evidence="1">Uncharacterized protein</fullName>
    </submittedName>
</protein>
<dbReference type="AlphaFoldDB" id="A0A7J8VUQ7"/>
<dbReference type="EMBL" id="JABFAB010000012">
    <property type="protein sequence ID" value="MBA0666353.1"/>
    <property type="molecule type" value="Genomic_DNA"/>
</dbReference>
<comment type="caution">
    <text evidence="1">The sequence shown here is derived from an EMBL/GenBank/DDBJ whole genome shotgun (WGS) entry which is preliminary data.</text>
</comment>
<reference evidence="1 2" key="1">
    <citation type="journal article" date="2019" name="Genome Biol. Evol.">
        <title>Insights into the evolution of the New World diploid cottons (Gossypium, subgenus Houzingenia) based on genome sequencing.</title>
        <authorList>
            <person name="Grover C.E."/>
            <person name="Arick M.A. 2nd"/>
            <person name="Thrash A."/>
            <person name="Conover J.L."/>
            <person name="Sanders W.S."/>
            <person name="Peterson D.G."/>
            <person name="Frelichowski J.E."/>
            <person name="Scheffler J.A."/>
            <person name="Scheffler B.E."/>
            <person name="Wendel J.F."/>
        </authorList>
    </citation>
    <scope>NUCLEOTIDE SEQUENCE [LARGE SCALE GENOMIC DNA]</scope>
    <source>
        <strain evidence="1">57</strain>
        <tissue evidence="1">Leaf</tissue>
    </source>
</reference>